<dbReference type="OrthoDB" id="7021080at2"/>
<evidence type="ECO:0000313" key="1">
    <source>
        <dbReference type="EMBL" id="SHK33029.1"/>
    </source>
</evidence>
<dbReference type="NCBIfam" id="TIGR03352">
    <property type="entry name" value="VI_chp_3"/>
    <property type="match status" value="1"/>
</dbReference>
<proteinExistence type="predicted"/>
<reference evidence="1 2" key="1">
    <citation type="submission" date="2016-11" db="EMBL/GenBank/DDBJ databases">
        <authorList>
            <person name="Jaros S."/>
            <person name="Januszkiewicz K."/>
            <person name="Wedrychowicz H."/>
        </authorList>
    </citation>
    <scope>NUCLEOTIDE SEQUENCE [LARGE SCALE GENOMIC DNA]</scope>
    <source>
        <strain evidence="1 2">LMG 20594</strain>
    </source>
</reference>
<dbReference type="PANTHER" id="PTHR37625">
    <property type="entry name" value="OUTER MEMBRANE LIPOPROTEIN-RELATED"/>
    <property type="match status" value="1"/>
</dbReference>
<dbReference type="InterPro" id="IPR017734">
    <property type="entry name" value="T6SS_SciN"/>
</dbReference>
<dbReference type="Proteomes" id="UP000184395">
    <property type="component" value="Unassembled WGS sequence"/>
</dbReference>
<protein>
    <submittedName>
        <fullName evidence="1">Type VI secretion system protein VasD</fullName>
    </submittedName>
</protein>
<dbReference type="STRING" id="169427.SAMN05192548_101928"/>
<dbReference type="EMBL" id="FRAB01000019">
    <property type="protein sequence ID" value="SHK33029.1"/>
    <property type="molecule type" value="Genomic_DNA"/>
</dbReference>
<dbReference type="AlphaFoldDB" id="A0A1M6RKS1"/>
<dbReference type="PANTHER" id="PTHR37625:SF4">
    <property type="entry name" value="OUTER MEMBRANE LIPOPROTEIN"/>
    <property type="match status" value="1"/>
</dbReference>
<dbReference type="Pfam" id="PF12790">
    <property type="entry name" value="T6SS-SciN"/>
    <property type="match status" value="1"/>
</dbReference>
<evidence type="ECO:0000313" key="2">
    <source>
        <dbReference type="Proteomes" id="UP000184395"/>
    </source>
</evidence>
<dbReference type="InterPro" id="IPR038706">
    <property type="entry name" value="Type_VI_SciN-like_sf"/>
</dbReference>
<sequence length="156" mass="17263">MIHPRELSVAWWILAVDRVLCSPASPVSLGAALNPDDANRPYSVAVRVYQFKDRKRFDAASYDDLLKDDQTVLAEDLQASIATVVNPGAAACVSQPMRRDTQYVAVVAFYREPDANGTWRRVVQRKHLSADAPLKFDLVENELLASAGVPAERPAR</sequence>
<dbReference type="Gene3D" id="2.60.40.4150">
    <property type="entry name" value="Type VI secretion system, lipoprotein SciN"/>
    <property type="match status" value="1"/>
</dbReference>
<accession>A0A1M6RKS1</accession>
<gene>
    <name evidence="1" type="ORF">SAMN05192548_101928</name>
</gene>
<organism evidence="1 2">
    <name type="scientific">Paraburkholderia terricola</name>
    <dbReference type="NCBI Taxonomy" id="169427"/>
    <lineage>
        <taxon>Bacteria</taxon>
        <taxon>Pseudomonadati</taxon>
        <taxon>Pseudomonadota</taxon>
        <taxon>Betaproteobacteria</taxon>
        <taxon>Burkholderiales</taxon>
        <taxon>Burkholderiaceae</taxon>
        <taxon>Paraburkholderia</taxon>
    </lineage>
</organism>
<name>A0A1M6RKS1_9BURK</name>